<gene>
    <name evidence="2" type="ORF">B0H15DRAFT_974440</name>
</gene>
<feature type="non-terminal residue" evidence="2">
    <location>
        <position position="1"/>
    </location>
</feature>
<sequence>MPSALSPPPWASSWFDDEGSHSTLAAHRSRDAARRASGSGPCRHLSSLTTTDLDEFAPGGMFAQSINILAKFSRCRSLAAAVSTARLARSHGSPERSSPRRRNTLVPNGLVCACERGRNTAAAPPHFGPTPTPNSPAPALPTGMTTSDASHLTALSSAPSSWGISRCSPEYCRRAHRSASIRSSYRDYRDSTALLVNNGLYQATLMTPGAAFFDYKPVKGFATCRCPATPGILSKLSLPFRFSPTSGQQRATSLAISEAIGITLTPGASLFGFKAVDGLAPENDRLPLPHKPRSIEVIARRAFSLGISEVSSVTSTIPILRTFKPKALRWPFSRCLASNELMAALWSAAESTLRRNPQISIEIMYSWPYSGLPKLLMISVLWPSSLKLGARLAPFRTSNESRSWVRMPFEVEARRFAAHPCLTSNKYSFVKARCRTRPLFELDRAMSTLTAFKTKPAAFLKLQTSYG</sequence>
<accession>A0AAD6XKD6</accession>
<dbReference type="AlphaFoldDB" id="A0AAD6XKD6"/>
<evidence type="ECO:0000256" key="1">
    <source>
        <dbReference type="SAM" id="MobiDB-lite"/>
    </source>
</evidence>
<evidence type="ECO:0000313" key="3">
    <source>
        <dbReference type="Proteomes" id="UP001222325"/>
    </source>
</evidence>
<comment type="caution">
    <text evidence="2">The sequence shown here is derived from an EMBL/GenBank/DDBJ whole genome shotgun (WGS) entry which is preliminary data.</text>
</comment>
<dbReference type="Proteomes" id="UP001222325">
    <property type="component" value="Unassembled WGS sequence"/>
</dbReference>
<reference evidence="2" key="1">
    <citation type="submission" date="2023-03" db="EMBL/GenBank/DDBJ databases">
        <title>Massive genome expansion in bonnet fungi (Mycena s.s.) driven by repeated elements and novel gene families across ecological guilds.</title>
        <authorList>
            <consortium name="Lawrence Berkeley National Laboratory"/>
            <person name="Harder C.B."/>
            <person name="Miyauchi S."/>
            <person name="Viragh M."/>
            <person name="Kuo A."/>
            <person name="Thoen E."/>
            <person name="Andreopoulos B."/>
            <person name="Lu D."/>
            <person name="Skrede I."/>
            <person name="Drula E."/>
            <person name="Henrissat B."/>
            <person name="Morin E."/>
            <person name="Kohler A."/>
            <person name="Barry K."/>
            <person name="LaButti K."/>
            <person name="Morin E."/>
            <person name="Salamov A."/>
            <person name="Lipzen A."/>
            <person name="Mereny Z."/>
            <person name="Hegedus B."/>
            <person name="Baldrian P."/>
            <person name="Stursova M."/>
            <person name="Weitz H."/>
            <person name="Taylor A."/>
            <person name="Grigoriev I.V."/>
            <person name="Nagy L.G."/>
            <person name="Martin F."/>
            <person name="Kauserud H."/>
        </authorList>
    </citation>
    <scope>NUCLEOTIDE SEQUENCE</scope>
    <source>
        <strain evidence="2">CBHHK173m</strain>
    </source>
</reference>
<organism evidence="2 3">
    <name type="scientific">Mycena belliarum</name>
    <dbReference type="NCBI Taxonomy" id="1033014"/>
    <lineage>
        <taxon>Eukaryota</taxon>
        <taxon>Fungi</taxon>
        <taxon>Dikarya</taxon>
        <taxon>Basidiomycota</taxon>
        <taxon>Agaricomycotina</taxon>
        <taxon>Agaricomycetes</taxon>
        <taxon>Agaricomycetidae</taxon>
        <taxon>Agaricales</taxon>
        <taxon>Marasmiineae</taxon>
        <taxon>Mycenaceae</taxon>
        <taxon>Mycena</taxon>
    </lineage>
</organism>
<keyword evidence="3" id="KW-1185">Reference proteome</keyword>
<name>A0AAD6XKD6_9AGAR</name>
<dbReference type="EMBL" id="JARJCN010000192">
    <property type="protein sequence ID" value="KAJ7064394.1"/>
    <property type="molecule type" value="Genomic_DNA"/>
</dbReference>
<feature type="region of interest" description="Disordered" evidence="1">
    <location>
        <begin position="85"/>
        <end position="104"/>
    </location>
</feature>
<proteinExistence type="predicted"/>
<evidence type="ECO:0000313" key="2">
    <source>
        <dbReference type="EMBL" id="KAJ7064394.1"/>
    </source>
</evidence>
<protein>
    <submittedName>
        <fullName evidence="2">Uncharacterized protein</fullName>
    </submittedName>
</protein>